<feature type="region of interest" description="Disordered" evidence="1">
    <location>
        <begin position="152"/>
        <end position="278"/>
    </location>
</feature>
<feature type="compositionally biased region" description="Polar residues" evidence="1">
    <location>
        <begin position="173"/>
        <end position="187"/>
    </location>
</feature>
<dbReference type="PANTHER" id="PTHR35354">
    <property type="entry name" value="RGD1561648"/>
    <property type="match status" value="1"/>
</dbReference>
<protein>
    <submittedName>
        <fullName evidence="2">Uncharacterized protein</fullName>
    </submittedName>
</protein>
<keyword evidence="3" id="KW-1185">Reference proteome</keyword>
<dbReference type="Pfam" id="PF15087">
    <property type="entry name" value="DUF4551"/>
    <property type="match status" value="1"/>
</dbReference>
<gene>
    <name evidence="2" type="ORF">pdam_00017477</name>
</gene>
<feature type="compositionally biased region" description="Polar residues" evidence="1">
    <location>
        <begin position="207"/>
        <end position="223"/>
    </location>
</feature>
<reference evidence="2 3" key="1">
    <citation type="journal article" date="2018" name="Sci. Rep.">
        <title>Comparative analysis of the Pocillopora damicornis genome highlights role of immune system in coral evolution.</title>
        <authorList>
            <person name="Cunning R."/>
            <person name="Bay R.A."/>
            <person name="Gillette P."/>
            <person name="Baker A.C."/>
            <person name="Traylor-Knowles N."/>
        </authorList>
    </citation>
    <scope>NUCLEOTIDE SEQUENCE [LARGE SCALE GENOMIC DNA]</scope>
    <source>
        <strain evidence="2">RSMAS</strain>
        <tissue evidence="2">Whole animal</tissue>
    </source>
</reference>
<evidence type="ECO:0000313" key="3">
    <source>
        <dbReference type="Proteomes" id="UP000275408"/>
    </source>
</evidence>
<feature type="compositionally biased region" description="Polar residues" evidence="1">
    <location>
        <begin position="296"/>
        <end position="309"/>
    </location>
</feature>
<evidence type="ECO:0000313" key="2">
    <source>
        <dbReference type="EMBL" id="RMX45171.1"/>
    </source>
</evidence>
<dbReference type="OMA" id="LFWRSSE"/>
<dbReference type="EMBL" id="RCHS01002864">
    <property type="protein sequence ID" value="RMX45171.1"/>
    <property type="molecule type" value="Genomic_DNA"/>
</dbReference>
<comment type="caution">
    <text evidence="2">The sequence shown here is derived from an EMBL/GenBank/DDBJ whole genome shotgun (WGS) entry which is preliminary data.</text>
</comment>
<proteinExistence type="predicted"/>
<feature type="region of interest" description="Disordered" evidence="1">
    <location>
        <begin position="296"/>
        <end position="343"/>
    </location>
</feature>
<feature type="compositionally biased region" description="Low complexity" evidence="1">
    <location>
        <begin position="319"/>
        <end position="329"/>
    </location>
</feature>
<dbReference type="AlphaFoldDB" id="A0A3M6TV00"/>
<evidence type="ECO:0000256" key="1">
    <source>
        <dbReference type="SAM" id="MobiDB-lite"/>
    </source>
</evidence>
<name>A0A3M6TV00_POCDA</name>
<dbReference type="OrthoDB" id="5974298at2759"/>
<dbReference type="PANTHER" id="PTHR35354:SF1">
    <property type="entry name" value="RGD1561648"/>
    <property type="match status" value="1"/>
</dbReference>
<dbReference type="InterPro" id="IPR027878">
    <property type="entry name" value="DUF4551"/>
</dbReference>
<sequence>MAGSTLEEGAQRHQKVYSFLKRVLPQDRYEGIRVIEPCVVVADGFKKTFQFAVLGDEMLYITENPPRTSKDIRLRVDLACVTSVELIHDVAEFLGGDLKTKNQHILLVYKKIFKQTASSQAVAIPSSENNSTLKLALQSSSILSTSPVLRVDSTPQVGDNLKSKTSMGRVESQPITTQHLSVQTNRLHLSASDPDLRHPRHEHSKLYSGSTNNIGAVSASPRNTRPLPPPPPGHESVITQSSSGARLRSGNVGQQRRKKMTASQQKKPSNDYDELNCSSSSSELEISYQCTSNNFNRQKSVDSSGQNRACSPYGRSRYGSDSNGSMDSGGELDYYSDDESNDSSSNNFELMEMDLYILSEKSPMYMHLKSTWNNCILKSTLHHGRRSSTPTSPTGFNKVDNSQLLHLFNQLKTEILQSHIMEKTFILVQELLTAAEKSFNLKKYFWKSPDLFLFMVSQLQRYMPQSRSQSSSSRKKGSNREDELDFVVVLLQTFVCLFRETDILSTRLMVIKAHKGQAIKELLKCIVLHPLTTSQQPAGISPAAQLLLSGADRNMFTVGDRDKETDKLLKEVLDNATSLLFELMCAVRQANCFSVEDNVLNIYWLMKIVETQEQTTCFVQRVMERLTSLVLSSGRYLSPADAVLLYRQLYVLKNFLEYGTVVANQIRVGYAEEFRYYIRKPVVKKKLSTKFPLTSPIIELLEKVTEFVLKQPSLR</sequence>
<organism evidence="2 3">
    <name type="scientific">Pocillopora damicornis</name>
    <name type="common">Cauliflower coral</name>
    <name type="synonym">Millepora damicornis</name>
    <dbReference type="NCBI Taxonomy" id="46731"/>
    <lineage>
        <taxon>Eukaryota</taxon>
        <taxon>Metazoa</taxon>
        <taxon>Cnidaria</taxon>
        <taxon>Anthozoa</taxon>
        <taxon>Hexacorallia</taxon>
        <taxon>Scleractinia</taxon>
        <taxon>Astrocoeniina</taxon>
        <taxon>Pocilloporidae</taxon>
        <taxon>Pocillopora</taxon>
    </lineage>
</organism>
<dbReference type="Proteomes" id="UP000275408">
    <property type="component" value="Unassembled WGS sequence"/>
</dbReference>
<accession>A0A3M6TV00</accession>